<evidence type="ECO:0000256" key="1">
    <source>
        <dbReference type="ARBA" id="ARBA00009013"/>
    </source>
</evidence>
<reference evidence="4 5" key="1">
    <citation type="submission" date="2016-04" db="EMBL/GenBank/DDBJ databases">
        <title>Draft genome sequence of freshwater magnetotactic bacteria Magnetospirillum marisnigri SP-1 and Magnetospirillum moscoviense BB-1.</title>
        <authorList>
            <person name="Koziaeva V."/>
            <person name="Dziuba M.V."/>
            <person name="Ivanov T.M."/>
            <person name="Kuznetsov B."/>
            <person name="Grouzdev D.S."/>
        </authorList>
    </citation>
    <scope>NUCLEOTIDE SEQUENCE [LARGE SCALE GENOMIC DNA]</scope>
    <source>
        <strain evidence="4 5">BB-1</strain>
    </source>
</reference>
<dbReference type="SUPFAM" id="SSF52091">
    <property type="entry name" value="SpoIIaa-like"/>
    <property type="match status" value="1"/>
</dbReference>
<dbReference type="PANTHER" id="PTHR33495:SF2">
    <property type="entry name" value="ANTI-SIGMA FACTOR ANTAGONIST TM_1081-RELATED"/>
    <property type="match status" value="1"/>
</dbReference>
<comment type="similarity">
    <text evidence="1 2">Belongs to the anti-sigma-factor antagonist family.</text>
</comment>
<dbReference type="InterPro" id="IPR036513">
    <property type="entry name" value="STAS_dom_sf"/>
</dbReference>
<dbReference type="PANTHER" id="PTHR33495">
    <property type="entry name" value="ANTI-SIGMA FACTOR ANTAGONIST TM_1081-RELATED-RELATED"/>
    <property type="match status" value="1"/>
</dbReference>
<dbReference type="CDD" id="cd07043">
    <property type="entry name" value="STAS_anti-anti-sigma_factors"/>
    <property type="match status" value="1"/>
</dbReference>
<dbReference type="InterPro" id="IPR002645">
    <property type="entry name" value="STAS_dom"/>
</dbReference>
<organism evidence="4 5">
    <name type="scientific">Magnetospirillum moscoviense</name>
    <dbReference type="NCBI Taxonomy" id="1437059"/>
    <lineage>
        <taxon>Bacteria</taxon>
        <taxon>Pseudomonadati</taxon>
        <taxon>Pseudomonadota</taxon>
        <taxon>Alphaproteobacteria</taxon>
        <taxon>Rhodospirillales</taxon>
        <taxon>Rhodospirillaceae</taxon>
        <taxon>Magnetospirillum</taxon>
    </lineage>
</organism>
<dbReference type="RefSeq" id="WP_068497873.1">
    <property type="nucleotide sequence ID" value="NZ_LWQU01000095.1"/>
</dbReference>
<dbReference type="PROSITE" id="PS50801">
    <property type="entry name" value="STAS"/>
    <property type="match status" value="1"/>
</dbReference>
<sequence length="108" mass="11784">MNVNVREQEGAMVVTLEGEIDLQRSPAVRKQLMELMFDSRDVVVDLSGVAYIDSSGIASLVEAYQMARKNNSRFVLAAVSQPAMRVLQLARLDKVFALAETVAAGLKA</sequence>
<comment type="caution">
    <text evidence="4">The sequence shown here is derived from an EMBL/GenBank/DDBJ whole genome shotgun (WGS) entry which is preliminary data.</text>
</comment>
<dbReference type="STRING" id="1437059.A6A05_08155"/>
<evidence type="ECO:0000256" key="2">
    <source>
        <dbReference type="RuleBase" id="RU003749"/>
    </source>
</evidence>
<protein>
    <recommendedName>
        <fullName evidence="2">Anti-sigma factor antagonist</fullName>
    </recommendedName>
</protein>
<proteinExistence type="inferred from homology"/>
<dbReference type="Gene3D" id="3.30.750.24">
    <property type="entry name" value="STAS domain"/>
    <property type="match status" value="1"/>
</dbReference>
<dbReference type="NCBIfam" id="TIGR00377">
    <property type="entry name" value="ant_ant_sig"/>
    <property type="match status" value="1"/>
</dbReference>
<dbReference type="AlphaFoldDB" id="A0A178MX09"/>
<gene>
    <name evidence="4" type="ORF">A6A05_08155</name>
</gene>
<dbReference type="Pfam" id="PF01740">
    <property type="entry name" value="STAS"/>
    <property type="match status" value="1"/>
</dbReference>
<keyword evidence="5" id="KW-1185">Reference proteome</keyword>
<dbReference type="Proteomes" id="UP000078543">
    <property type="component" value="Unassembled WGS sequence"/>
</dbReference>
<dbReference type="GO" id="GO:0043856">
    <property type="term" value="F:anti-sigma factor antagonist activity"/>
    <property type="evidence" value="ECO:0007669"/>
    <property type="project" value="InterPro"/>
</dbReference>
<name>A0A178MX09_9PROT</name>
<dbReference type="InterPro" id="IPR003658">
    <property type="entry name" value="Anti-sigma_ant"/>
</dbReference>
<dbReference type="OrthoDB" id="9796076at2"/>
<evidence type="ECO:0000313" key="5">
    <source>
        <dbReference type="Proteomes" id="UP000078543"/>
    </source>
</evidence>
<evidence type="ECO:0000313" key="4">
    <source>
        <dbReference type="EMBL" id="OAN55716.1"/>
    </source>
</evidence>
<feature type="domain" description="STAS" evidence="3">
    <location>
        <begin position="1"/>
        <end position="108"/>
    </location>
</feature>
<dbReference type="EMBL" id="LWQU01000095">
    <property type="protein sequence ID" value="OAN55716.1"/>
    <property type="molecule type" value="Genomic_DNA"/>
</dbReference>
<evidence type="ECO:0000259" key="3">
    <source>
        <dbReference type="PROSITE" id="PS50801"/>
    </source>
</evidence>
<accession>A0A178MX09</accession>